<feature type="compositionally biased region" description="Polar residues" evidence="1">
    <location>
        <begin position="151"/>
        <end position="160"/>
    </location>
</feature>
<sequence>MVNREREDKDSEEKRRSQRERTHAATGTTRLRFSENFRGFPCRFVFFDLDLLLSYSREISHPSHVHSSSSQLYLIPFATFPYPPRFLNLAGDGDGLWRWDVLKHELEKSFVSMSDGGVVTCMPLLNIMDKLPVVEEKTLCGGNSDTKVAASSISTNNKLPESQPAKPSASQPPKKKKIVKVIRKVVRRKPKERKDQDKKSEVLQGKGCNKEENGGDSGFKDEVEEGELNSHADLETGEISPVKSLRNSEIEKGEISGDCSNLQYDKSYVERMDLPADKYRKEEREIRSWRDPGDEIEKGEFIPDRWHKMDTRKDDHSYNRSRRSGVDRETTWKYDYDYEHERTPPGGRFSNEDTYRRREFRSGNDRATRVSSKIVIEESLHNNDPNNLGKEYSSTVNKLKRHGAEHLYADHGDYGSSKYRKLSDDCSRSLHPNHYSRNSVERETTEIPIHLKTHLWKSILKSIMTHISVPGLFQTDMVHDLICPHTTGLGTMATGIEVPTIGKGRHMPGRDRHISLRSLHMLVKGLHMTAAITMIVEEVQVTLNGPVIAGMELLNIWKIPRAIVPDLGRGGILRLVWSLRISKGIGILMEKSRLHQEKNCKIPSACAKGKESVQVGEATTEELPSMEVDMDICDTPPHEEPMAADSSWGSDAVTRLVNPPEAPDAAKAVHMEQGAEDSLPESLSIPDSNDTVVGHHEDFQFDKQDRSLLDGYTIPGRELETLG</sequence>
<dbReference type="Proteomes" id="UP000824890">
    <property type="component" value="Unassembled WGS sequence"/>
</dbReference>
<feature type="compositionally biased region" description="Basic and acidic residues" evidence="1">
    <location>
        <begin position="192"/>
        <end position="201"/>
    </location>
</feature>
<dbReference type="EMBL" id="JAGKQM010000011">
    <property type="protein sequence ID" value="KAH0902799.1"/>
    <property type="molecule type" value="Genomic_DNA"/>
</dbReference>
<feature type="compositionally biased region" description="Basic and acidic residues" evidence="1">
    <location>
        <begin position="208"/>
        <end position="221"/>
    </location>
</feature>
<feature type="compositionally biased region" description="Basic residues" evidence="1">
    <location>
        <begin position="173"/>
        <end position="191"/>
    </location>
</feature>
<comment type="caution">
    <text evidence="2">The sequence shown here is derived from an EMBL/GenBank/DDBJ whole genome shotgun (WGS) entry which is preliminary data.</text>
</comment>
<feature type="region of interest" description="Disordered" evidence="1">
    <location>
        <begin position="663"/>
        <end position="693"/>
    </location>
</feature>
<evidence type="ECO:0000256" key="1">
    <source>
        <dbReference type="SAM" id="MobiDB-lite"/>
    </source>
</evidence>
<feature type="region of interest" description="Disordered" evidence="1">
    <location>
        <begin position="151"/>
        <end position="222"/>
    </location>
</feature>
<name>A0ABQ8BDD3_BRANA</name>
<gene>
    <name evidence="2" type="ORF">HID58_042302</name>
</gene>
<feature type="compositionally biased region" description="Low complexity" evidence="1">
    <location>
        <begin position="162"/>
        <end position="172"/>
    </location>
</feature>
<protein>
    <submittedName>
        <fullName evidence="2">Uncharacterized protein</fullName>
    </submittedName>
</protein>
<feature type="non-terminal residue" evidence="2">
    <location>
        <position position="723"/>
    </location>
</feature>
<accession>A0ABQ8BDD3</accession>
<dbReference type="PANTHER" id="PTHR46655">
    <property type="entry name" value="HISTONE-LYSINE N-METHYLTRANSFERASE ATXR3"/>
    <property type="match status" value="1"/>
</dbReference>
<keyword evidence="3" id="KW-1185">Reference proteome</keyword>
<evidence type="ECO:0000313" key="2">
    <source>
        <dbReference type="EMBL" id="KAH0902799.1"/>
    </source>
</evidence>
<feature type="compositionally biased region" description="Basic and acidic residues" evidence="1">
    <location>
        <begin position="1"/>
        <end position="23"/>
    </location>
</feature>
<reference evidence="2 3" key="1">
    <citation type="submission" date="2021-05" db="EMBL/GenBank/DDBJ databases">
        <title>Genome Assembly of Synthetic Allotetraploid Brassica napus Reveals Homoeologous Exchanges between Subgenomes.</title>
        <authorList>
            <person name="Davis J.T."/>
        </authorList>
    </citation>
    <scope>NUCLEOTIDE SEQUENCE [LARGE SCALE GENOMIC DNA]</scope>
    <source>
        <strain evidence="3">cv. Da-Ae</strain>
        <tissue evidence="2">Seedling</tissue>
    </source>
</reference>
<organism evidence="2 3">
    <name type="scientific">Brassica napus</name>
    <name type="common">Rape</name>
    <dbReference type="NCBI Taxonomy" id="3708"/>
    <lineage>
        <taxon>Eukaryota</taxon>
        <taxon>Viridiplantae</taxon>
        <taxon>Streptophyta</taxon>
        <taxon>Embryophyta</taxon>
        <taxon>Tracheophyta</taxon>
        <taxon>Spermatophyta</taxon>
        <taxon>Magnoliopsida</taxon>
        <taxon>eudicotyledons</taxon>
        <taxon>Gunneridae</taxon>
        <taxon>Pentapetalae</taxon>
        <taxon>rosids</taxon>
        <taxon>malvids</taxon>
        <taxon>Brassicales</taxon>
        <taxon>Brassicaceae</taxon>
        <taxon>Brassiceae</taxon>
        <taxon>Brassica</taxon>
    </lineage>
</organism>
<dbReference type="PANTHER" id="PTHR46655:SF6">
    <property type="entry name" value="SET DOMAIN-CONTAINING PROTEIN"/>
    <property type="match status" value="1"/>
</dbReference>
<evidence type="ECO:0000313" key="3">
    <source>
        <dbReference type="Proteomes" id="UP000824890"/>
    </source>
</evidence>
<proteinExistence type="predicted"/>
<feature type="region of interest" description="Disordered" evidence="1">
    <location>
        <begin position="1"/>
        <end position="27"/>
    </location>
</feature>